<dbReference type="InterPro" id="IPR009075">
    <property type="entry name" value="AcylCo_DH/oxidase_C"/>
</dbReference>
<dbReference type="Gene3D" id="1.20.140.10">
    <property type="entry name" value="Butyryl-CoA Dehydrogenase, subunit A, domain 3"/>
    <property type="match status" value="1"/>
</dbReference>
<reference evidence="3 4" key="1">
    <citation type="submission" date="2020-10" db="EMBL/GenBank/DDBJ databases">
        <authorList>
            <person name="Castelo-Branco R."/>
            <person name="Eusebio N."/>
            <person name="Adriana R."/>
            <person name="Vieira A."/>
            <person name="Brugerolle De Fraissinette N."/>
            <person name="Rezende De Castro R."/>
            <person name="Schneider M.P."/>
            <person name="Vasconcelos V."/>
            <person name="Leao P.N."/>
        </authorList>
    </citation>
    <scope>NUCLEOTIDE SEQUENCE [LARGE SCALE GENOMIC DNA]</scope>
    <source>
        <strain evidence="3 4">LEGE 06226</strain>
    </source>
</reference>
<dbReference type="SUPFAM" id="SSF47203">
    <property type="entry name" value="Acyl-CoA dehydrogenase C-terminal domain-like"/>
    <property type="match status" value="1"/>
</dbReference>
<dbReference type="InterPro" id="IPR036250">
    <property type="entry name" value="AcylCo_DH-like_C"/>
</dbReference>
<dbReference type="EMBL" id="JADEWU010000011">
    <property type="protein sequence ID" value="MBE9143068.1"/>
    <property type="molecule type" value="Genomic_DNA"/>
</dbReference>
<name>A0ABR9U9D8_9CYAN</name>
<evidence type="ECO:0000313" key="4">
    <source>
        <dbReference type="Proteomes" id="UP000640725"/>
    </source>
</evidence>
<dbReference type="Proteomes" id="UP000640725">
    <property type="component" value="Unassembled WGS sequence"/>
</dbReference>
<organism evidence="3 4">
    <name type="scientific">Planktothrix mougeotii LEGE 06226</name>
    <dbReference type="NCBI Taxonomy" id="1828728"/>
    <lineage>
        <taxon>Bacteria</taxon>
        <taxon>Bacillati</taxon>
        <taxon>Cyanobacteriota</taxon>
        <taxon>Cyanophyceae</taxon>
        <taxon>Oscillatoriophycideae</taxon>
        <taxon>Oscillatoriales</taxon>
        <taxon>Microcoleaceae</taxon>
        <taxon>Planktothrix</taxon>
    </lineage>
</organism>
<evidence type="ECO:0000313" key="3">
    <source>
        <dbReference type="EMBL" id="MBE9143068.1"/>
    </source>
</evidence>
<protein>
    <recommendedName>
        <fullName evidence="2">Acyl-CoA dehydrogenase/oxidase C-terminal domain-containing protein</fullName>
    </recommendedName>
</protein>
<feature type="domain" description="Acyl-CoA dehydrogenase/oxidase C-terminal" evidence="2">
    <location>
        <begin position="71"/>
        <end position="129"/>
    </location>
</feature>
<accession>A0ABR9U9D8</accession>
<comment type="caution">
    <text evidence="3">The sequence shown here is derived from an EMBL/GenBank/DDBJ whole genome shotgun (WGS) entry which is preliminary data.</text>
</comment>
<evidence type="ECO:0000256" key="1">
    <source>
        <dbReference type="ARBA" id="ARBA00022630"/>
    </source>
</evidence>
<gene>
    <name evidence="3" type="ORF">IQ236_07500</name>
</gene>
<sequence>MVSELLQQTESYLKQKIYPQANQIDECSKALNQAFKELGEDAFNSLNQELNQCRSQIFSAQNHPQTLNTSEKYKLRAWAIELAVRCAHAAITVSSGAANLNSNSAQRIYREALVFTVSGQTTELMKATLEKIKHCRVL</sequence>
<keyword evidence="1" id="KW-0285">Flavoprotein</keyword>
<evidence type="ECO:0000259" key="2">
    <source>
        <dbReference type="Pfam" id="PF00441"/>
    </source>
</evidence>
<dbReference type="Pfam" id="PF00441">
    <property type="entry name" value="Acyl-CoA_dh_1"/>
    <property type="match status" value="1"/>
</dbReference>
<keyword evidence="4" id="KW-1185">Reference proteome</keyword>
<proteinExistence type="predicted"/>